<organism evidence="9 10">
    <name type="scientific">Brochothrix campestris FSL F6-1037</name>
    <dbReference type="NCBI Taxonomy" id="1265861"/>
    <lineage>
        <taxon>Bacteria</taxon>
        <taxon>Bacillati</taxon>
        <taxon>Bacillota</taxon>
        <taxon>Bacilli</taxon>
        <taxon>Bacillales</taxon>
        <taxon>Listeriaceae</taxon>
        <taxon>Brochothrix</taxon>
    </lineage>
</organism>
<dbReference type="PANTHER" id="PTHR10642">
    <property type="entry name" value="RIBONUCLEASE H1"/>
    <property type="match status" value="1"/>
</dbReference>
<evidence type="ECO:0000256" key="7">
    <source>
        <dbReference type="ARBA" id="ARBA00022801"/>
    </source>
</evidence>
<evidence type="ECO:0000256" key="1">
    <source>
        <dbReference type="ARBA" id="ARBA00000077"/>
    </source>
</evidence>
<dbReference type="AlphaFoldDB" id="W7DA10"/>
<evidence type="ECO:0000256" key="3">
    <source>
        <dbReference type="ARBA" id="ARBA00012180"/>
    </source>
</evidence>
<evidence type="ECO:0000256" key="2">
    <source>
        <dbReference type="ARBA" id="ARBA00005300"/>
    </source>
</evidence>
<keyword evidence="4" id="KW-0540">Nuclease</keyword>
<keyword evidence="7" id="KW-0378">Hydrolase</keyword>
<proteinExistence type="inferred from homology"/>
<evidence type="ECO:0000256" key="4">
    <source>
        <dbReference type="ARBA" id="ARBA00022722"/>
    </source>
</evidence>
<dbReference type="GO" id="GO:0043137">
    <property type="term" value="P:DNA replication, removal of RNA primer"/>
    <property type="evidence" value="ECO:0007669"/>
    <property type="project" value="TreeGrafter"/>
</dbReference>
<dbReference type="CDD" id="cd09277">
    <property type="entry name" value="RNase_HI_bacteria_like"/>
    <property type="match status" value="1"/>
</dbReference>
<dbReference type="STRING" id="1265861.BCAMP_00695"/>
<dbReference type="GO" id="GO:0046872">
    <property type="term" value="F:metal ion binding"/>
    <property type="evidence" value="ECO:0007669"/>
    <property type="project" value="UniProtKB-KW"/>
</dbReference>
<dbReference type="Pfam" id="PF01693">
    <property type="entry name" value="Cauli_VI"/>
    <property type="match status" value="1"/>
</dbReference>
<comment type="similarity">
    <text evidence="2">Belongs to the RNase H family.</text>
</comment>
<dbReference type="GO" id="GO:0004523">
    <property type="term" value="F:RNA-DNA hybrid ribonuclease activity"/>
    <property type="evidence" value="ECO:0007669"/>
    <property type="project" value="UniProtKB-EC"/>
</dbReference>
<evidence type="ECO:0000259" key="8">
    <source>
        <dbReference type="PROSITE" id="PS50879"/>
    </source>
</evidence>
<evidence type="ECO:0000313" key="10">
    <source>
        <dbReference type="Proteomes" id="UP000019243"/>
    </source>
</evidence>
<reference evidence="9 10" key="1">
    <citation type="submission" date="2012-12" db="EMBL/GenBank/DDBJ databases">
        <title>Novel taxa of Listeriaceae from agricultural environments in the United States.</title>
        <authorList>
            <person name="den Bakker H.C."/>
            <person name="Allred A."/>
            <person name="Warchocki S."/>
            <person name="Wright E.M."/>
            <person name="Burrell A."/>
            <person name="Nightingale K.K."/>
            <person name="Kephart D."/>
            <person name="Wiedmann M."/>
        </authorList>
    </citation>
    <scope>NUCLEOTIDE SEQUENCE [LARGE SCALE GENOMIC DNA]</scope>
    <source>
        <strain evidence="9 10">FSL F6-1037</strain>
    </source>
</reference>
<name>W7DA10_9LIST</name>
<dbReference type="Proteomes" id="UP000019243">
    <property type="component" value="Unassembled WGS sequence"/>
</dbReference>
<evidence type="ECO:0000256" key="6">
    <source>
        <dbReference type="ARBA" id="ARBA00022759"/>
    </source>
</evidence>
<dbReference type="EMBL" id="AODH01000002">
    <property type="protein sequence ID" value="EUJ42103.1"/>
    <property type="molecule type" value="Genomic_DNA"/>
</dbReference>
<comment type="caution">
    <text evidence="9">The sequence shown here is derived from an EMBL/GenBank/DDBJ whole genome shotgun (WGS) entry which is preliminary data.</text>
</comment>
<dbReference type="Gene3D" id="3.30.420.10">
    <property type="entry name" value="Ribonuclease H-like superfamily/Ribonuclease H"/>
    <property type="match status" value="1"/>
</dbReference>
<dbReference type="InterPro" id="IPR002156">
    <property type="entry name" value="RNaseH_domain"/>
</dbReference>
<dbReference type="PANTHER" id="PTHR10642:SF26">
    <property type="entry name" value="RIBONUCLEASE H1"/>
    <property type="match status" value="1"/>
</dbReference>
<keyword evidence="10" id="KW-1185">Reference proteome</keyword>
<dbReference type="InterPro" id="IPR012337">
    <property type="entry name" value="RNaseH-like_sf"/>
</dbReference>
<feature type="domain" description="RNase H type-1" evidence="8">
    <location>
        <begin position="47"/>
        <end position="182"/>
    </location>
</feature>
<dbReference type="Pfam" id="PF00075">
    <property type="entry name" value="RNase_H"/>
    <property type="match status" value="1"/>
</dbReference>
<sequence>MRTWADCQALTKGFSGAIYKSFTTEQEARAFIEGVSSHQPAHIVAHNPDELVAYVDGSYNKFTEEFAYGMVILENDTVIHEEGKKFKNEFSSMRNVAGEVYGATRAIEYAAALGKDVGIYYDYTGIEHWAKGEWKTNNALTKGYREYVAAVNTIKITFHKVAAHTGVEYNERVDRLAKQALGIK</sequence>
<dbReference type="InterPro" id="IPR011320">
    <property type="entry name" value="RNase_H1_N"/>
</dbReference>
<dbReference type="GO" id="GO:0003676">
    <property type="term" value="F:nucleic acid binding"/>
    <property type="evidence" value="ECO:0007669"/>
    <property type="project" value="InterPro"/>
</dbReference>
<comment type="catalytic activity">
    <reaction evidence="1">
        <text>Endonucleolytic cleavage to 5'-phosphomonoester.</text>
        <dbReference type="EC" id="3.1.26.4"/>
    </reaction>
</comment>
<dbReference type="InterPro" id="IPR036397">
    <property type="entry name" value="RNaseH_sf"/>
</dbReference>
<keyword evidence="6" id="KW-0255">Endonuclease</keyword>
<accession>W7DA10</accession>
<dbReference type="InterPro" id="IPR037056">
    <property type="entry name" value="RNase_H1_N_sf"/>
</dbReference>
<evidence type="ECO:0000256" key="5">
    <source>
        <dbReference type="ARBA" id="ARBA00022723"/>
    </source>
</evidence>
<dbReference type="PATRIC" id="fig|1265861.3.peg.135"/>
<gene>
    <name evidence="9" type="ORF">BCAMP_00695</name>
</gene>
<evidence type="ECO:0000313" key="9">
    <source>
        <dbReference type="EMBL" id="EUJ42103.1"/>
    </source>
</evidence>
<dbReference type="InterPro" id="IPR050092">
    <property type="entry name" value="RNase_H"/>
</dbReference>
<dbReference type="Gene3D" id="3.40.970.10">
    <property type="entry name" value="Ribonuclease H1, N-terminal domain"/>
    <property type="match status" value="1"/>
</dbReference>
<dbReference type="InterPro" id="IPR009027">
    <property type="entry name" value="Ribosomal_bL9/RNase_H1_N"/>
</dbReference>
<dbReference type="SUPFAM" id="SSF55658">
    <property type="entry name" value="L9 N-domain-like"/>
    <property type="match status" value="1"/>
</dbReference>
<dbReference type="EC" id="3.1.26.4" evidence="3"/>
<protein>
    <recommendedName>
        <fullName evidence="3">ribonuclease H</fullName>
        <ecNumber evidence="3">3.1.26.4</ecNumber>
    </recommendedName>
</protein>
<dbReference type="PROSITE" id="PS50879">
    <property type="entry name" value="RNASE_H_1"/>
    <property type="match status" value="1"/>
</dbReference>
<keyword evidence="5" id="KW-0479">Metal-binding</keyword>
<dbReference type="SUPFAM" id="SSF53098">
    <property type="entry name" value="Ribonuclease H-like"/>
    <property type="match status" value="1"/>
</dbReference>